<proteinExistence type="predicted"/>
<dbReference type="Pfam" id="PF12562">
    <property type="entry name" value="Pox_I6_C"/>
    <property type="match status" value="1"/>
</dbReference>
<evidence type="ECO:0000313" key="7">
    <source>
        <dbReference type="EMBL" id="ALA62431.2"/>
    </source>
</evidence>
<protein>
    <submittedName>
        <fullName evidence="7">DNA-binding protein</fullName>
    </submittedName>
</protein>
<accession>A0A0M3ZEK2</accession>
<dbReference type="Pfam" id="PF04595">
    <property type="entry name" value="Pox_I6"/>
    <property type="match status" value="1"/>
</dbReference>
<dbReference type="OrthoDB" id="4351at10239"/>
<dbReference type="GO" id="GO:0016032">
    <property type="term" value="P:viral process"/>
    <property type="evidence" value="ECO:0007669"/>
    <property type="project" value="InterPro"/>
</dbReference>
<dbReference type="GO" id="GO:0044423">
    <property type="term" value="C:virion component"/>
    <property type="evidence" value="ECO:0007669"/>
    <property type="project" value="UniProtKB-KW"/>
</dbReference>
<organism evidence="7 8">
    <name type="scientific">Turkeypox virus</name>
    <dbReference type="NCBI Taxonomy" id="336486"/>
    <lineage>
        <taxon>Viruses</taxon>
        <taxon>Varidnaviria</taxon>
        <taxon>Bamfordvirae</taxon>
        <taxon>Nucleocytoviricota</taxon>
        <taxon>Pokkesviricetes</taxon>
        <taxon>Chitovirales</taxon>
        <taxon>Poxviridae</taxon>
        <taxon>Chordopoxvirinae</taxon>
        <taxon>Avipoxvirus</taxon>
        <taxon>Avipoxvirus turkeypox</taxon>
    </lineage>
</organism>
<comment type="function">
    <text evidence="4">Binds to the hairpin form of the viral telomeric sequence. Might direct genome encapsidation into the virus particle.</text>
</comment>
<reference evidence="7 8" key="1">
    <citation type="journal article" date="2015" name="Infect. Genet. Evol.">
        <title>Unique genomic organization of a novel Avipoxvirus detected in turkey (Meleagris gallopavo).</title>
        <authorList>
            <person name="Banyai K."/>
            <person name="Palya V."/>
            <person name="Denes B."/>
            <person name="Glavits R."/>
            <person name="Ivanics E."/>
            <person name="Horvath B."/>
            <person name="Farkas S.L."/>
            <person name="Marton S."/>
            <person name="Balint A."/>
            <person name="Gyuranecz M."/>
            <person name="Erdelyi K."/>
            <person name="Dan A."/>
        </authorList>
    </citation>
    <scope>NUCLEOTIDE SEQUENCE [LARGE SCALE GENOMIC DNA]</scope>
    <source>
        <strain evidence="7 8">TKPV-HU1124/2011</strain>
    </source>
</reference>
<evidence type="ECO:0000259" key="6">
    <source>
        <dbReference type="Pfam" id="PF12562"/>
    </source>
</evidence>
<feature type="domain" description="Poxvirus I6 C-terminal" evidence="6">
    <location>
        <begin position="355"/>
        <end position="391"/>
    </location>
</feature>
<evidence type="ECO:0000256" key="2">
    <source>
        <dbReference type="ARBA" id="ARBA00022844"/>
    </source>
</evidence>
<dbReference type="EMBL" id="KP728110">
    <property type="protein sequence ID" value="ALA62431.2"/>
    <property type="molecule type" value="Genomic_DNA"/>
</dbReference>
<keyword evidence="3 7" id="KW-0238">DNA-binding</keyword>
<dbReference type="KEGG" id="vg:26122747"/>
<dbReference type="InterPro" id="IPR007674">
    <property type="entry name" value="Poxvirus_F5/I6_dom"/>
</dbReference>
<keyword evidence="8" id="KW-1185">Reference proteome</keyword>
<dbReference type="InterPro" id="IPR022219">
    <property type="entry name" value="Poxvirus_I6_C"/>
</dbReference>
<evidence type="ECO:0000256" key="3">
    <source>
        <dbReference type="ARBA" id="ARBA00023125"/>
    </source>
</evidence>
<dbReference type="Proteomes" id="UP000142477">
    <property type="component" value="Segment"/>
</dbReference>
<sequence length="392" mass="45685">MNNFIKQISLKIKKPVTELDNTSNADIYYHYVTIMFNFPNMYYSNTNLFNKPENNLLDISKSLMSLNSFSYEFFVIKEYVKLIRRYAHIYDIYFIPIGWLVGCGDPVEYHTCIKLIRSNTQNIIESITKKYLAQHGIHGNEISIQYDKSNEVKICRYPILSSNKRLEPICVVSFYPFDPENKIILIIYVGRHKDKHCGISYVIDREDTYQALTRIYPYVDCIYLLSDDIITFHTIPIINNTKNLKKLPIEYCTTLCELVYEFEYSKFDQGNISIPAFIPFIPKQLVSIINLPDNVNIMCASANNIEYVTHIDNKKLNRILIIKKDKFLKNTVLRGTFKKINIVRHGKYTYTIISSSFDCPKLENPKSSSPISCNKIIQDGSKYVTKTFNDVI</sequence>
<comment type="subcellular location">
    <subcellularLocation>
        <location evidence="1">Virion</location>
    </subcellularLocation>
</comment>
<evidence type="ECO:0000259" key="5">
    <source>
        <dbReference type="Pfam" id="PF04595"/>
    </source>
</evidence>
<dbReference type="GeneID" id="26122747"/>
<evidence type="ECO:0000256" key="1">
    <source>
        <dbReference type="ARBA" id="ARBA00004328"/>
    </source>
</evidence>
<name>A0A0M3ZEK2_9POXV</name>
<dbReference type="GO" id="GO:0003677">
    <property type="term" value="F:DNA binding"/>
    <property type="evidence" value="ECO:0007669"/>
    <property type="project" value="UniProtKB-KW"/>
</dbReference>
<keyword evidence="2" id="KW-0946">Virion</keyword>
<evidence type="ECO:0000313" key="8">
    <source>
        <dbReference type="Proteomes" id="UP000142477"/>
    </source>
</evidence>
<dbReference type="RefSeq" id="YP_009177078.1">
    <property type="nucleotide sequence ID" value="NC_028238.1"/>
</dbReference>
<evidence type="ECO:0000256" key="4">
    <source>
        <dbReference type="ARBA" id="ARBA00025415"/>
    </source>
</evidence>
<feature type="domain" description="Poxvirus F5/Telomere-binding protein I6" evidence="5">
    <location>
        <begin position="31"/>
        <end position="353"/>
    </location>
</feature>